<comment type="caution">
    <text evidence="2">The sequence shown here is derived from an EMBL/GenBank/DDBJ whole genome shotgun (WGS) entry which is preliminary data.</text>
</comment>
<evidence type="ECO:0000313" key="2">
    <source>
        <dbReference type="EMBL" id="EDI7462123.1"/>
    </source>
</evidence>
<name>A0A5X7EJZ6_SALET</name>
<accession>A0A5X7EJZ6</accession>
<sequence>MAMAMAVLEIHVFKSSFQPVTALLREEGLNWSMKQQRSGEILASSGILEVALNASAWASIAAVLIAFIKARNGRKVIITTKEHKTIHVEGLSAKELEKLLEKTAWISAIDPNSKESSVISDVKNK</sequence>
<keyword evidence="1" id="KW-0472">Membrane</keyword>
<dbReference type="EMBL" id="AAMLZP010000004">
    <property type="protein sequence ID" value="EDI7462123.1"/>
    <property type="molecule type" value="Genomic_DNA"/>
</dbReference>
<gene>
    <name evidence="2" type="ORF">CGA83_03630</name>
</gene>
<evidence type="ECO:0000256" key="1">
    <source>
        <dbReference type="SAM" id="Phobius"/>
    </source>
</evidence>
<proteinExistence type="predicted"/>
<dbReference type="AlphaFoldDB" id="A0A5X7EJZ6"/>
<keyword evidence="1" id="KW-1133">Transmembrane helix</keyword>
<reference evidence="2" key="1">
    <citation type="submission" date="2018-07" db="EMBL/GenBank/DDBJ databases">
        <authorList>
            <person name="Ashton P.M."/>
            <person name="Dallman T."/>
            <person name="Nair S."/>
            <person name="De Pinna E."/>
            <person name="Peters T."/>
            <person name="Grant K."/>
        </authorList>
    </citation>
    <scope>NUCLEOTIDE SEQUENCE</scope>
    <source>
        <strain evidence="2">167025</strain>
    </source>
</reference>
<feature type="transmembrane region" description="Helical" evidence="1">
    <location>
        <begin position="41"/>
        <end position="68"/>
    </location>
</feature>
<keyword evidence="1" id="KW-0812">Transmembrane</keyword>
<protein>
    <submittedName>
        <fullName evidence="2">Uncharacterized protein</fullName>
    </submittedName>
</protein>
<organism evidence="2">
    <name type="scientific">Salmonella enterica subsp. enterica serovar Mbandaka</name>
    <dbReference type="NCBI Taxonomy" id="192954"/>
    <lineage>
        <taxon>Bacteria</taxon>
        <taxon>Pseudomonadati</taxon>
        <taxon>Pseudomonadota</taxon>
        <taxon>Gammaproteobacteria</taxon>
        <taxon>Enterobacterales</taxon>
        <taxon>Enterobacteriaceae</taxon>
        <taxon>Salmonella</taxon>
    </lineage>
</organism>